<feature type="signal peptide" evidence="1">
    <location>
        <begin position="1"/>
        <end position="21"/>
    </location>
</feature>
<feature type="domain" description="CARDB" evidence="2">
    <location>
        <begin position="26"/>
        <end position="127"/>
    </location>
</feature>
<organism evidence="3 4">
    <name type="scientific">Actinoplanes subglobosus</name>
    <dbReference type="NCBI Taxonomy" id="1547892"/>
    <lineage>
        <taxon>Bacteria</taxon>
        <taxon>Bacillati</taxon>
        <taxon>Actinomycetota</taxon>
        <taxon>Actinomycetes</taxon>
        <taxon>Micromonosporales</taxon>
        <taxon>Micromonosporaceae</taxon>
        <taxon>Actinoplanes</taxon>
    </lineage>
</organism>
<sequence length="231" mass="24567">MMPTRVSGVAAAALALTPSPAGNPGPDLAPTAITFDASAATVGHRVEFDSGVTNDGDTATGGFNVKWRVDSREVGAYGSHEGVPRNAVMMDGNSRFAWTFDSPGLHYVEFTVDADGHVAESDEDDNIRIAVVNVRGAATGGSPGTRLLGGVDLRAYCVAKGYEREVLQGDTAYDWRCEADENERDHISMTDACRWQYGTADVIDRVADFHNPYSWQCWGAGTDTGETAVAG</sequence>
<proteinExistence type="predicted"/>
<feature type="chain" id="PRO_5045416711" evidence="1">
    <location>
        <begin position="22"/>
        <end position="231"/>
    </location>
</feature>
<name>A0ABV8J1S2_9ACTN</name>
<evidence type="ECO:0000313" key="4">
    <source>
        <dbReference type="Proteomes" id="UP001595867"/>
    </source>
</evidence>
<dbReference type="InterPro" id="IPR011635">
    <property type="entry name" value="CARDB"/>
</dbReference>
<accession>A0ABV8J1S2</accession>
<dbReference type="InterPro" id="IPR013783">
    <property type="entry name" value="Ig-like_fold"/>
</dbReference>
<dbReference type="Pfam" id="PF07705">
    <property type="entry name" value="CARDB"/>
    <property type="match status" value="1"/>
</dbReference>
<dbReference type="Proteomes" id="UP001595867">
    <property type="component" value="Unassembled WGS sequence"/>
</dbReference>
<gene>
    <name evidence="3" type="ORF">ACFO0C_26925</name>
</gene>
<keyword evidence="1" id="KW-0732">Signal</keyword>
<evidence type="ECO:0000259" key="2">
    <source>
        <dbReference type="Pfam" id="PF07705"/>
    </source>
</evidence>
<evidence type="ECO:0000256" key="1">
    <source>
        <dbReference type="SAM" id="SignalP"/>
    </source>
</evidence>
<comment type="caution">
    <text evidence="3">The sequence shown here is derived from an EMBL/GenBank/DDBJ whole genome shotgun (WGS) entry which is preliminary data.</text>
</comment>
<dbReference type="Gene3D" id="2.60.40.10">
    <property type="entry name" value="Immunoglobulins"/>
    <property type="match status" value="1"/>
</dbReference>
<dbReference type="EMBL" id="JBHSBL010000019">
    <property type="protein sequence ID" value="MFC4068578.1"/>
    <property type="molecule type" value="Genomic_DNA"/>
</dbReference>
<reference evidence="4" key="1">
    <citation type="journal article" date="2019" name="Int. J. Syst. Evol. Microbiol.">
        <title>The Global Catalogue of Microorganisms (GCM) 10K type strain sequencing project: providing services to taxonomists for standard genome sequencing and annotation.</title>
        <authorList>
            <consortium name="The Broad Institute Genomics Platform"/>
            <consortium name="The Broad Institute Genome Sequencing Center for Infectious Disease"/>
            <person name="Wu L."/>
            <person name="Ma J."/>
        </authorList>
    </citation>
    <scope>NUCLEOTIDE SEQUENCE [LARGE SCALE GENOMIC DNA]</scope>
    <source>
        <strain evidence="4">TBRC 5832</strain>
    </source>
</reference>
<keyword evidence="4" id="KW-1185">Reference proteome</keyword>
<protein>
    <submittedName>
        <fullName evidence="3">CARDB domain-containing protein</fullName>
    </submittedName>
</protein>
<evidence type="ECO:0000313" key="3">
    <source>
        <dbReference type="EMBL" id="MFC4068578.1"/>
    </source>
</evidence>